<evidence type="ECO:0000256" key="13">
    <source>
        <dbReference type="ARBA" id="ARBA00048988"/>
    </source>
</evidence>
<evidence type="ECO:0000256" key="9">
    <source>
        <dbReference type="ARBA" id="ARBA00023204"/>
    </source>
</evidence>
<evidence type="ECO:0000256" key="3">
    <source>
        <dbReference type="ARBA" id="ARBA00022763"/>
    </source>
</evidence>
<evidence type="ECO:0000256" key="5">
    <source>
        <dbReference type="ARBA" id="ARBA00022806"/>
    </source>
</evidence>
<keyword evidence="7 14" id="KW-0067">ATP-binding</keyword>
<evidence type="ECO:0000256" key="7">
    <source>
        <dbReference type="ARBA" id="ARBA00022840"/>
    </source>
</evidence>
<evidence type="ECO:0000256" key="12">
    <source>
        <dbReference type="ARBA" id="ARBA00034808"/>
    </source>
</evidence>
<keyword evidence="10" id="KW-0413">Isomerase</keyword>
<dbReference type="GO" id="GO:0003677">
    <property type="term" value="F:DNA binding"/>
    <property type="evidence" value="ECO:0007669"/>
    <property type="project" value="UniProtKB-KW"/>
</dbReference>
<dbReference type="SUPFAM" id="SSF52540">
    <property type="entry name" value="P-loop containing nucleoside triphosphate hydrolases"/>
    <property type="match status" value="1"/>
</dbReference>
<evidence type="ECO:0000313" key="18">
    <source>
        <dbReference type="Proteomes" id="UP000807825"/>
    </source>
</evidence>
<proteinExistence type="predicted"/>
<sequence>MNKLKIDPPDREQRDLIITRLDKSMLVEAAAGTGKTTSMIQRMTALLETGRCPISKLAAVTFTRKSAAELRSRFQIELESRCRNAPERNKHSLEEASSQVDRCFIGTIHSFCARLLRERPVEAKVDLSFEEIDESTDLRLVRQAWNEHVTRLHATNDPILKKLGGLGIQIGDLAPAFHRLANYPDVEAWPCDQSPMPDFKEARETLLEFVDHMEEVKQHFPHNYLDYDDLMRKISRVSRLVRHKDLDHPADLVSIMESFTTASPKPEKWLYCDKKLPKLEKEQWMQYRAAFQPHIIAWRKYCYPACLAAIRPALEVYNRLRTESAMLNYQDLLMKAADLLRDKSNIREYFRKRFSHLLVDEFQDTDPIQAEVMMFLTARDPAQTDWKQCQPVDGSLFVVGDPKQSIYRFRRADIVTYNKVKEIIVDSGGLLVTLQANFRTVPPLIGWINKSFEKQFPESPSPQAPVYVPLLPGRPGGGQEDDDHLRCLRIGKEVVDIREHEAVTIARTIDDAIRNKLTLVTQSGLPRAVEPGDFLVVAHYKKNLGIFASKLEELRIPHAVVGGNSMNQLRELSLLHMCLCAVTRPHDPVALVAVLRSEVFGISDSALYEFKRAKGAFSFRSEIPSELDTTDRDALSDAFSRLRDYSTWLRRLPVISAIEKISADLGLSVMAACSPGGNVRAGSFGKALELLRTSMVETWTISDLVAYLGQLVQSQEQHDGIPALPHQGSAVQVMNLHKVKGLEAPIVFLVDATGENRSNKTVEINIDRSGDKVMGYMAMQAPSAGFVRPTIALPSDWESREAEEKKFEDGEAKRLYYVAATRAGSRLIISQREKYNNRNPWNFFDKYLKDAQQLTGPPHGLQLAETPLELDDRAVREALESIPNLWGTITAPTYDVASAKMISSTGALARSSGGEHGTEWGSAIHRVLQATLVNPTADLSGLAVSALAEQGLEMDLAHDAVDTVRSVMASEIWKRALEARRKYVEIPFQRLIETDSADIILRGVIDLVFLEEAGWVIVDYKTDRFSGPLDELVEKYKPQVLTYTRAWAEMTGEPVIESGLYFTFTGRYSICEQQSGL</sequence>
<evidence type="ECO:0000256" key="8">
    <source>
        <dbReference type="ARBA" id="ARBA00023125"/>
    </source>
</evidence>
<dbReference type="AlphaFoldDB" id="A0A9D6V1C0"/>
<feature type="binding site" evidence="14">
    <location>
        <begin position="29"/>
        <end position="36"/>
    </location>
    <ligand>
        <name>ATP</name>
        <dbReference type="ChEBI" id="CHEBI:30616"/>
    </ligand>
</feature>
<dbReference type="GO" id="GO:0009338">
    <property type="term" value="C:exodeoxyribonuclease V complex"/>
    <property type="evidence" value="ECO:0007669"/>
    <property type="project" value="TreeGrafter"/>
</dbReference>
<dbReference type="Gene3D" id="3.90.320.10">
    <property type="match status" value="1"/>
</dbReference>
<keyword evidence="9" id="KW-0234">DNA repair</keyword>
<dbReference type="PROSITE" id="PS51217">
    <property type="entry name" value="UVRD_HELICASE_CTER"/>
    <property type="match status" value="1"/>
</dbReference>
<keyword evidence="4 14" id="KW-0378">Hydrolase</keyword>
<dbReference type="InterPro" id="IPR014016">
    <property type="entry name" value="UvrD-like_ATP-bd"/>
</dbReference>
<dbReference type="GO" id="GO:0005524">
    <property type="term" value="F:ATP binding"/>
    <property type="evidence" value="ECO:0007669"/>
    <property type="project" value="UniProtKB-UniRule"/>
</dbReference>
<keyword evidence="2 14" id="KW-0547">Nucleotide-binding</keyword>
<comment type="catalytic activity">
    <reaction evidence="11">
        <text>Couples ATP hydrolysis with the unwinding of duplex DNA by translocating in the 3'-5' direction.</text>
        <dbReference type="EC" id="5.6.2.4"/>
    </reaction>
</comment>
<evidence type="ECO:0000256" key="1">
    <source>
        <dbReference type="ARBA" id="ARBA00022722"/>
    </source>
</evidence>
<accession>A0A9D6V1C0</accession>
<feature type="domain" description="UvrD-like helicase C-terminal" evidence="16">
    <location>
        <begin position="435"/>
        <end position="741"/>
    </location>
</feature>
<dbReference type="InterPro" id="IPR027417">
    <property type="entry name" value="P-loop_NTPase"/>
</dbReference>
<dbReference type="GO" id="GO:0000725">
    <property type="term" value="P:recombinational repair"/>
    <property type="evidence" value="ECO:0007669"/>
    <property type="project" value="TreeGrafter"/>
</dbReference>
<keyword evidence="1" id="KW-0540">Nuclease</keyword>
<dbReference type="Gene3D" id="1.10.486.10">
    <property type="entry name" value="PCRA, domain 4"/>
    <property type="match status" value="1"/>
</dbReference>
<keyword evidence="3" id="KW-0227">DNA damage</keyword>
<dbReference type="InterPro" id="IPR000212">
    <property type="entry name" value="DNA_helicase_UvrD/REP"/>
</dbReference>
<dbReference type="EMBL" id="JACRDE010000146">
    <property type="protein sequence ID" value="MBI5248830.1"/>
    <property type="molecule type" value="Genomic_DNA"/>
</dbReference>
<evidence type="ECO:0000256" key="14">
    <source>
        <dbReference type="PROSITE-ProRule" id="PRU00560"/>
    </source>
</evidence>
<dbReference type="Pfam" id="PF00580">
    <property type="entry name" value="UvrD-helicase"/>
    <property type="match status" value="2"/>
</dbReference>
<feature type="domain" description="UvrD-like helicase ATP-binding" evidence="15">
    <location>
        <begin position="8"/>
        <end position="441"/>
    </location>
</feature>
<dbReference type="PANTHER" id="PTHR11070:SF23">
    <property type="entry name" value="RECBCD ENZYME SUBUNIT RECB"/>
    <property type="match status" value="1"/>
</dbReference>
<evidence type="ECO:0000256" key="10">
    <source>
        <dbReference type="ARBA" id="ARBA00023235"/>
    </source>
</evidence>
<dbReference type="GO" id="GO:0005829">
    <property type="term" value="C:cytosol"/>
    <property type="evidence" value="ECO:0007669"/>
    <property type="project" value="TreeGrafter"/>
</dbReference>
<evidence type="ECO:0000256" key="6">
    <source>
        <dbReference type="ARBA" id="ARBA00022839"/>
    </source>
</evidence>
<evidence type="ECO:0000313" key="17">
    <source>
        <dbReference type="EMBL" id="MBI5248830.1"/>
    </source>
</evidence>
<gene>
    <name evidence="17" type="ORF">HY912_04990</name>
</gene>
<dbReference type="Pfam" id="PF13361">
    <property type="entry name" value="UvrD_C"/>
    <property type="match status" value="1"/>
</dbReference>
<dbReference type="GO" id="GO:0043138">
    <property type="term" value="F:3'-5' DNA helicase activity"/>
    <property type="evidence" value="ECO:0007669"/>
    <property type="project" value="UniProtKB-EC"/>
</dbReference>
<keyword evidence="6" id="KW-0269">Exonuclease</keyword>
<dbReference type="Gene3D" id="3.30.160.800">
    <property type="match status" value="1"/>
</dbReference>
<evidence type="ECO:0000259" key="16">
    <source>
        <dbReference type="PROSITE" id="PS51217"/>
    </source>
</evidence>
<reference evidence="17" key="1">
    <citation type="submission" date="2020-07" db="EMBL/GenBank/DDBJ databases">
        <title>Huge and variable diversity of episymbiotic CPR bacteria and DPANN archaea in groundwater ecosystems.</title>
        <authorList>
            <person name="He C.Y."/>
            <person name="Keren R."/>
            <person name="Whittaker M."/>
            <person name="Farag I.F."/>
            <person name="Doudna J."/>
            <person name="Cate J.H.D."/>
            <person name="Banfield J.F."/>
        </authorList>
    </citation>
    <scope>NUCLEOTIDE SEQUENCE</scope>
    <source>
        <strain evidence="17">NC_groundwater_1664_Pr3_B-0.1um_52_9</strain>
    </source>
</reference>
<dbReference type="Proteomes" id="UP000807825">
    <property type="component" value="Unassembled WGS sequence"/>
</dbReference>
<evidence type="ECO:0000256" key="2">
    <source>
        <dbReference type="ARBA" id="ARBA00022741"/>
    </source>
</evidence>
<name>A0A9D6V1C0_9BACT</name>
<protein>
    <recommendedName>
        <fullName evidence="12">DNA 3'-5' helicase</fullName>
        <ecNumber evidence="12">5.6.2.4</ecNumber>
    </recommendedName>
</protein>
<dbReference type="InterPro" id="IPR038726">
    <property type="entry name" value="PDDEXK_AddAB-type"/>
</dbReference>
<dbReference type="InterPro" id="IPR014017">
    <property type="entry name" value="DNA_helicase_UvrD-like_C"/>
</dbReference>
<dbReference type="EC" id="5.6.2.4" evidence="12"/>
<evidence type="ECO:0000259" key="15">
    <source>
        <dbReference type="PROSITE" id="PS51198"/>
    </source>
</evidence>
<dbReference type="GO" id="GO:0004527">
    <property type="term" value="F:exonuclease activity"/>
    <property type="evidence" value="ECO:0007669"/>
    <property type="project" value="UniProtKB-KW"/>
</dbReference>
<dbReference type="PROSITE" id="PS51198">
    <property type="entry name" value="UVRD_HELICASE_ATP_BIND"/>
    <property type="match status" value="1"/>
</dbReference>
<keyword evidence="8" id="KW-0238">DNA-binding</keyword>
<dbReference type="Pfam" id="PF12705">
    <property type="entry name" value="PDDEXK_1"/>
    <property type="match status" value="1"/>
</dbReference>
<comment type="caution">
    <text evidence="17">The sequence shown here is derived from an EMBL/GenBank/DDBJ whole genome shotgun (WGS) entry which is preliminary data.</text>
</comment>
<dbReference type="InterPro" id="IPR011604">
    <property type="entry name" value="PDDEXK-like_dom_sf"/>
</dbReference>
<evidence type="ECO:0000256" key="4">
    <source>
        <dbReference type="ARBA" id="ARBA00022801"/>
    </source>
</evidence>
<evidence type="ECO:0000256" key="11">
    <source>
        <dbReference type="ARBA" id="ARBA00034617"/>
    </source>
</evidence>
<organism evidence="17 18">
    <name type="scientific">Desulfomonile tiedjei</name>
    <dbReference type="NCBI Taxonomy" id="2358"/>
    <lineage>
        <taxon>Bacteria</taxon>
        <taxon>Pseudomonadati</taxon>
        <taxon>Thermodesulfobacteriota</taxon>
        <taxon>Desulfomonilia</taxon>
        <taxon>Desulfomonilales</taxon>
        <taxon>Desulfomonilaceae</taxon>
        <taxon>Desulfomonile</taxon>
    </lineage>
</organism>
<keyword evidence="5 14" id="KW-0347">Helicase</keyword>
<dbReference type="SUPFAM" id="SSF52980">
    <property type="entry name" value="Restriction endonuclease-like"/>
    <property type="match status" value="1"/>
</dbReference>
<comment type="catalytic activity">
    <reaction evidence="13">
        <text>ATP + H2O = ADP + phosphate + H(+)</text>
        <dbReference type="Rhea" id="RHEA:13065"/>
        <dbReference type="ChEBI" id="CHEBI:15377"/>
        <dbReference type="ChEBI" id="CHEBI:15378"/>
        <dbReference type="ChEBI" id="CHEBI:30616"/>
        <dbReference type="ChEBI" id="CHEBI:43474"/>
        <dbReference type="ChEBI" id="CHEBI:456216"/>
        <dbReference type="EC" id="5.6.2.4"/>
    </reaction>
</comment>
<dbReference type="Gene3D" id="3.40.50.300">
    <property type="entry name" value="P-loop containing nucleotide triphosphate hydrolases"/>
    <property type="match status" value="3"/>
</dbReference>
<dbReference type="PANTHER" id="PTHR11070">
    <property type="entry name" value="UVRD / RECB / PCRA DNA HELICASE FAMILY MEMBER"/>
    <property type="match status" value="1"/>
</dbReference>
<dbReference type="InterPro" id="IPR011335">
    <property type="entry name" value="Restrct_endonuc-II-like"/>
</dbReference>